<evidence type="ECO:0000256" key="2">
    <source>
        <dbReference type="SAM" id="Phobius"/>
    </source>
</evidence>
<feature type="transmembrane region" description="Helical" evidence="2">
    <location>
        <begin position="92"/>
        <end position="115"/>
    </location>
</feature>
<evidence type="ECO:0000313" key="3">
    <source>
        <dbReference type="EMBL" id="KAF8914439.1"/>
    </source>
</evidence>
<keyword evidence="2" id="KW-0472">Membrane</keyword>
<feature type="transmembrane region" description="Helical" evidence="2">
    <location>
        <begin position="228"/>
        <end position="245"/>
    </location>
</feature>
<feature type="transmembrane region" description="Helical" evidence="2">
    <location>
        <begin position="127"/>
        <end position="154"/>
    </location>
</feature>
<accession>A0A9P5P5F4</accession>
<evidence type="ECO:0000313" key="4">
    <source>
        <dbReference type="Proteomes" id="UP000724874"/>
    </source>
</evidence>
<keyword evidence="2" id="KW-1133">Transmembrane helix</keyword>
<dbReference type="OrthoDB" id="3038990at2759"/>
<organism evidence="3 4">
    <name type="scientific">Gymnopilus junonius</name>
    <name type="common">Spectacular rustgill mushroom</name>
    <name type="synonym">Gymnopilus spectabilis subsp. junonius</name>
    <dbReference type="NCBI Taxonomy" id="109634"/>
    <lineage>
        <taxon>Eukaryota</taxon>
        <taxon>Fungi</taxon>
        <taxon>Dikarya</taxon>
        <taxon>Basidiomycota</taxon>
        <taxon>Agaricomycotina</taxon>
        <taxon>Agaricomycetes</taxon>
        <taxon>Agaricomycetidae</taxon>
        <taxon>Agaricales</taxon>
        <taxon>Agaricineae</taxon>
        <taxon>Hymenogastraceae</taxon>
        <taxon>Gymnopilus</taxon>
    </lineage>
</organism>
<feature type="region of interest" description="Disordered" evidence="1">
    <location>
        <begin position="334"/>
        <end position="356"/>
    </location>
</feature>
<dbReference type="AlphaFoldDB" id="A0A9P5P5F4"/>
<feature type="transmembrane region" description="Helical" evidence="2">
    <location>
        <begin position="174"/>
        <end position="192"/>
    </location>
</feature>
<dbReference type="EMBL" id="JADNYJ010000001">
    <property type="protein sequence ID" value="KAF8914439.1"/>
    <property type="molecule type" value="Genomic_DNA"/>
</dbReference>
<proteinExistence type="predicted"/>
<name>A0A9P5P5F4_GYMJU</name>
<evidence type="ECO:0008006" key="5">
    <source>
        <dbReference type="Google" id="ProtNLM"/>
    </source>
</evidence>
<feature type="transmembrane region" description="Helical" evidence="2">
    <location>
        <begin position="59"/>
        <end position="80"/>
    </location>
</feature>
<sequence>MATPIQVPNPFTPLAFFPPDLAFQLNVTNYALVGSLSAFIWDVFINLYSDWRMLKMKRIGPSLVVYFLSRSFTAILSSIITNASSYRVSNLAYLLGMTVVLIPISFPTTSMLFFFRVRAMYAGNNWVIGFFFCLWLGVVAASITFIPGASASFIGPTGYCFISNIARYVGSSSMIFAINDTLVFCACTWRLMRNSYIEPDMKNGISIMVFGRHLPAFSRALLQDGQAYYLTTVGLSLLTACLFLIQSVPAPYRAIMGIPNIVLVNNMACHVYRNVRLGVYREFSADKPSGLGKSEAPLSTLKFNRSLHVKTTVMQPRSDGNSAAEPDFNVVHIAESPEDGNSKEKETGMMDAFSPV</sequence>
<gene>
    <name evidence="3" type="ORF">CPB84DRAFT_1669070</name>
</gene>
<evidence type="ECO:0000256" key="1">
    <source>
        <dbReference type="SAM" id="MobiDB-lite"/>
    </source>
</evidence>
<comment type="caution">
    <text evidence="3">The sequence shown here is derived from an EMBL/GenBank/DDBJ whole genome shotgun (WGS) entry which is preliminary data.</text>
</comment>
<reference evidence="3" key="1">
    <citation type="submission" date="2020-11" db="EMBL/GenBank/DDBJ databases">
        <authorList>
            <consortium name="DOE Joint Genome Institute"/>
            <person name="Ahrendt S."/>
            <person name="Riley R."/>
            <person name="Andreopoulos W."/>
            <person name="LaButti K."/>
            <person name="Pangilinan J."/>
            <person name="Ruiz-duenas F.J."/>
            <person name="Barrasa J.M."/>
            <person name="Sanchez-Garcia M."/>
            <person name="Camarero S."/>
            <person name="Miyauchi S."/>
            <person name="Serrano A."/>
            <person name="Linde D."/>
            <person name="Babiker R."/>
            <person name="Drula E."/>
            <person name="Ayuso-Fernandez I."/>
            <person name="Pacheco R."/>
            <person name="Padilla G."/>
            <person name="Ferreira P."/>
            <person name="Barriuso J."/>
            <person name="Kellner H."/>
            <person name="Castanera R."/>
            <person name="Alfaro M."/>
            <person name="Ramirez L."/>
            <person name="Pisabarro A.G."/>
            <person name="Kuo A."/>
            <person name="Tritt A."/>
            <person name="Lipzen A."/>
            <person name="He G."/>
            <person name="Yan M."/>
            <person name="Ng V."/>
            <person name="Cullen D."/>
            <person name="Martin F."/>
            <person name="Rosso M.-N."/>
            <person name="Henrissat B."/>
            <person name="Hibbett D."/>
            <person name="Martinez A.T."/>
            <person name="Grigoriev I.V."/>
        </authorList>
    </citation>
    <scope>NUCLEOTIDE SEQUENCE</scope>
    <source>
        <strain evidence="3">AH 44721</strain>
    </source>
</reference>
<feature type="transmembrane region" description="Helical" evidence="2">
    <location>
        <begin position="27"/>
        <end position="47"/>
    </location>
</feature>
<keyword evidence="4" id="KW-1185">Reference proteome</keyword>
<dbReference type="Proteomes" id="UP000724874">
    <property type="component" value="Unassembled WGS sequence"/>
</dbReference>
<keyword evidence="2" id="KW-0812">Transmembrane</keyword>
<protein>
    <recommendedName>
        <fullName evidence="5">Transmembrane protein</fullName>
    </recommendedName>
</protein>